<dbReference type="Pfam" id="PF13649">
    <property type="entry name" value="Methyltransf_25"/>
    <property type="match status" value="1"/>
</dbReference>
<dbReference type="InterPro" id="IPR029063">
    <property type="entry name" value="SAM-dependent_MTases_sf"/>
</dbReference>
<feature type="domain" description="Methyltransferase" evidence="1">
    <location>
        <begin position="48"/>
        <end position="136"/>
    </location>
</feature>
<sequence>MNEKALDFYKEMAETSCSQSSVKLAKNSDFTDIDSKFIMQYTNKNSEILDLGSGTGLIINKIYNNVKSILAVEPFKQFSDFIVNSPNVEIINSNFFEWNTDKMFDIITLFGVVHYLEENEVKIIYEKFKKNLRLGGKLIIKSQFGLEEDVTISGFSEELQKDYFAQYRYIENEQRLLERIGYKIESVNDIYPTECNRWENTHFFSIVAVV</sequence>
<dbReference type="CDD" id="cd02440">
    <property type="entry name" value="AdoMet_MTases"/>
    <property type="match status" value="1"/>
</dbReference>
<organism evidence="2 3">
    <name type="scientific">Anaeromicropila herbilytica</name>
    <dbReference type="NCBI Taxonomy" id="2785025"/>
    <lineage>
        <taxon>Bacteria</taxon>
        <taxon>Bacillati</taxon>
        <taxon>Bacillota</taxon>
        <taxon>Clostridia</taxon>
        <taxon>Lachnospirales</taxon>
        <taxon>Lachnospiraceae</taxon>
        <taxon>Anaeromicropila</taxon>
    </lineage>
</organism>
<proteinExistence type="predicted"/>
<evidence type="ECO:0000313" key="3">
    <source>
        <dbReference type="Proteomes" id="UP000595897"/>
    </source>
</evidence>
<reference evidence="2 3" key="1">
    <citation type="submission" date="2020-11" db="EMBL/GenBank/DDBJ databases">
        <title>Draft genome sequencing of a Lachnospiraceae strain isolated from anoxic soil subjected to BSD treatment.</title>
        <authorList>
            <person name="Uek A."/>
            <person name="Tonouchi A."/>
        </authorList>
    </citation>
    <scope>NUCLEOTIDE SEQUENCE [LARGE SCALE GENOMIC DNA]</scope>
    <source>
        <strain evidence="2 3">TB5</strain>
    </source>
</reference>
<evidence type="ECO:0000313" key="2">
    <source>
        <dbReference type="EMBL" id="BCN32521.1"/>
    </source>
</evidence>
<dbReference type="GO" id="GO:0032259">
    <property type="term" value="P:methylation"/>
    <property type="evidence" value="ECO:0007669"/>
    <property type="project" value="UniProtKB-KW"/>
</dbReference>
<accession>A0A7R7EPQ6</accession>
<evidence type="ECO:0000259" key="1">
    <source>
        <dbReference type="Pfam" id="PF13649"/>
    </source>
</evidence>
<gene>
    <name evidence="2" type="ORF">bsdtb5_38160</name>
</gene>
<keyword evidence="2" id="KW-0808">Transferase</keyword>
<name>A0A7R7EPQ6_9FIRM</name>
<keyword evidence="2" id="KW-0489">Methyltransferase</keyword>
<dbReference type="EMBL" id="AP024169">
    <property type="protein sequence ID" value="BCN32521.1"/>
    <property type="molecule type" value="Genomic_DNA"/>
</dbReference>
<keyword evidence="3" id="KW-1185">Reference proteome</keyword>
<dbReference type="AlphaFoldDB" id="A0A7R7EPQ6"/>
<protein>
    <submittedName>
        <fullName evidence="2">Methyltransferase</fullName>
    </submittedName>
</protein>
<dbReference type="Gene3D" id="3.40.50.150">
    <property type="entry name" value="Vaccinia Virus protein VP39"/>
    <property type="match status" value="1"/>
</dbReference>
<dbReference type="SUPFAM" id="SSF53335">
    <property type="entry name" value="S-adenosyl-L-methionine-dependent methyltransferases"/>
    <property type="match status" value="1"/>
</dbReference>
<dbReference type="Proteomes" id="UP000595897">
    <property type="component" value="Chromosome"/>
</dbReference>
<dbReference type="RefSeq" id="WP_271713565.1">
    <property type="nucleotide sequence ID" value="NZ_AP024169.1"/>
</dbReference>
<dbReference type="GO" id="GO:0008168">
    <property type="term" value="F:methyltransferase activity"/>
    <property type="evidence" value="ECO:0007669"/>
    <property type="project" value="UniProtKB-KW"/>
</dbReference>
<dbReference type="InterPro" id="IPR041698">
    <property type="entry name" value="Methyltransf_25"/>
</dbReference>
<dbReference type="KEGG" id="ahb:bsdtb5_38160"/>